<protein>
    <recommendedName>
        <fullName evidence="4">Glycosyl transferase family 1 domain-containing protein</fullName>
    </recommendedName>
</protein>
<organism evidence="2 3">
    <name type="scientific">alpha proteobacterium IMCC14465</name>
    <dbReference type="NCBI Taxonomy" id="1220535"/>
    <lineage>
        <taxon>Bacteria</taxon>
        <taxon>Pseudomonadati</taxon>
        <taxon>Pseudomonadota</taxon>
        <taxon>Alphaproteobacteria</taxon>
        <taxon>PS1 clade</taxon>
    </lineage>
</organism>
<sequence>MALKKTFIIDHSKVKVLAKPKFGLSNRRFSIIYEYIESDRQAEIRVFEFSILRLLLNKYDIIHVHWPDRVFASSGFRPLIKVLLLGLLFEFCKLRKTKIIWTVHNPHIKFKHECGVKTEDLYYRMLFKQVNHFIFPSSESQRTLEEKFREQKLFLKPQSCSMIPLGIQEELFAEGEARPQDLPLEENGYFLIVGRITAEKNILETIESIKPVLRVLNRKLIVAGKCNDPSLIDSLMQNSDDYVYLLLRFLTDEEINYLIAKSFALLINYEVTNSGVATLAAAHKKAVFFSNENYAEGFANDYDYSSSYSFEALLRDPGRLYAAVLEGVFAPRRSIGLSEVARQYLNLFSIFSGSKVARNRDRKQRE</sequence>
<gene>
    <name evidence="2" type="ORF">IMCC14465_05020</name>
</gene>
<evidence type="ECO:0000313" key="3">
    <source>
        <dbReference type="Proteomes" id="UP000004836"/>
    </source>
</evidence>
<dbReference type="PANTHER" id="PTHR46401">
    <property type="entry name" value="GLYCOSYLTRANSFERASE WBBK-RELATED"/>
    <property type="match status" value="1"/>
</dbReference>
<accession>J9DJ41</accession>
<dbReference type="Proteomes" id="UP000004836">
    <property type="component" value="Unassembled WGS sequence"/>
</dbReference>
<evidence type="ECO:0000256" key="1">
    <source>
        <dbReference type="ARBA" id="ARBA00022679"/>
    </source>
</evidence>
<dbReference type="AlphaFoldDB" id="J9DJ41"/>
<dbReference type="eggNOG" id="COG0438">
    <property type="taxonomic scope" value="Bacteria"/>
</dbReference>
<evidence type="ECO:0008006" key="4">
    <source>
        <dbReference type="Google" id="ProtNLM"/>
    </source>
</evidence>
<dbReference type="GO" id="GO:0016757">
    <property type="term" value="F:glycosyltransferase activity"/>
    <property type="evidence" value="ECO:0007669"/>
    <property type="project" value="TreeGrafter"/>
</dbReference>
<comment type="caution">
    <text evidence="2">The sequence shown here is derived from an EMBL/GenBank/DDBJ whole genome shotgun (WGS) entry which is preliminary data.</text>
</comment>
<dbReference type="OrthoDB" id="9790710at2"/>
<keyword evidence="3" id="KW-1185">Reference proteome</keyword>
<name>J9DJ41_9PROT</name>
<dbReference type="SUPFAM" id="SSF53756">
    <property type="entry name" value="UDP-Glycosyltransferase/glycogen phosphorylase"/>
    <property type="match status" value="1"/>
</dbReference>
<dbReference type="EMBL" id="ALYF01000002">
    <property type="protein sequence ID" value="EJW22108.1"/>
    <property type="molecule type" value="Genomic_DNA"/>
</dbReference>
<dbReference type="PANTHER" id="PTHR46401:SF2">
    <property type="entry name" value="GLYCOSYLTRANSFERASE WBBK-RELATED"/>
    <property type="match status" value="1"/>
</dbReference>
<evidence type="ECO:0000313" key="2">
    <source>
        <dbReference type="EMBL" id="EJW22108.1"/>
    </source>
</evidence>
<keyword evidence="1" id="KW-0808">Transferase</keyword>
<reference evidence="2 3" key="1">
    <citation type="journal article" date="2012" name="J. Bacteriol.">
        <title>Genome Sequence of Strain IMCC14465, Isolated from the East Sea, Belonging to the PS1 Clade of Alphaproteobacteria.</title>
        <authorList>
            <person name="Yang S.J."/>
            <person name="Kang I."/>
            <person name="Cho J.C."/>
        </authorList>
    </citation>
    <scope>NUCLEOTIDE SEQUENCE [LARGE SCALE GENOMIC DNA]</scope>
    <source>
        <strain evidence="2 3">IMCC14465</strain>
    </source>
</reference>
<dbReference type="STRING" id="1220535.IMCC14465_05020"/>
<proteinExistence type="predicted"/>
<dbReference type="Gene3D" id="3.40.50.2000">
    <property type="entry name" value="Glycogen Phosphorylase B"/>
    <property type="match status" value="2"/>
</dbReference>